<dbReference type="GO" id="GO:0005667">
    <property type="term" value="C:transcription regulator complex"/>
    <property type="evidence" value="ECO:0007669"/>
    <property type="project" value="TreeGrafter"/>
</dbReference>
<feature type="compositionally biased region" description="Polar residues" evidence="6">
    <location>
        <begin position="43"/>
        <end position="65"/>
    </location>
</feature>
<feature type="compositionally biased region" description="Polar residues" evidence="6">
    <location>
        <begin position="76"/>
        <end position="108"/>
    </location>
</feature>
<feature type="compositionally biased region" description="Basic residues" evidence="6">
    <location>
        <begin position="382"/>
        <end position="398"/>
    </location>
</feature>
<dbReference type="InterPro" id="IPR036236">
    <property type="entry name" value="Znf_C2H2_sf"/>
</dbReference>
<sequence length="451" mass="49697">MLQAGQHAREGAGWLPKDGRTSNVALTITNRGINGSYSTIARVSPLHPSTTSSAQVTEGGSNRRPSSIPRARLTAQLRSVSEQRSAQTQGRTCVKQSDKNGASPQQSSLAVYELPTATFCWPRFDPATDGPPIDVASIFMTSAPTSSPQPLPIRADEGHGCSYDRPSFMYSRKRSSSIDTDSTSPSPPPTSKQARHQQSTSPLGFHPAIYPESYQQKGLDTTFDDLDIESETSDSEDVEATYSQGSPEMKRYNVAVPPAQLTVSRIPVTQVAVGNIGGRKWTEWAQAYTTPDDSIRYRCTWPEEDKHGGRSLCSYTSKRHLVKRHIDSKHLKLRPCICTICGKGFSQKSNLETHMNTHTGEAPHKCPYYPCEQTFRDPARRHRHMRDSHGHVSSRSKKDRLEPGTFVSEYPNEGYKLQPSAPHAHSAFRDNGLTVVHAESPGSLRGRPAGQ</sequence>
<dbReference type="GO" id="GO:0000785">
    <property type="term" value="C:chromatin"/>
    <property type="evidence" value="ECO:0007669"/>
    <property type="project" value="TreeGrafter"/>
</dbReference>
<reference evidence="8 9" key="1">
    <citation type="submission" date="2016-07" db="EMBL/GenBank/DDBJ databases">
        <title>Draft genome of the white-rot fungus Obba rivulosa 3A-2.</title>
        <authorList>
            <consortium name="DOE Joint Genome Institute"/>
            <person name="Miettinen O."/>
            <person name="Riley R."/>
            <person name="Acob R."/>
            <person name="Barry K."/>
            <person name="Cullen D."/>
            <person name="De Vries R."/>
            <person name="Hainaut M."/>
            <person name="Hatakka A."/>
            <person name="Henrissat B."/>
            <person name="Hilden K."/>
            <person name="Kuo R."/>
            <person name="Labutti K."/>
            <person name="Lipzen A."/>
            <person name="Makela M.R."/>
            <person name="Sandor L."/>
            <person name="Spatafora J.W."/>
            <person name="Grigoriev I.V."/>
            <person name="Hibbett D.S."/>
        </authorList>
    </citation>
    <scope>NUCLEOTIDE SEQUENCE [LARGE SCALE GENOMIC DNA]</scope>
    <source>
        <strain evidence="8 9">3A-2</strain>
    </source>
</reference>
<name>A0A8E2DMG5_9APHY</name>
<keyword evidence="9" id="KW-1185">Reference proteome</keyword>
<dbReference type="PANTHER" id="PTHR14003">
    <property type="entry name" value="TRANSCRIPTIONAL REPRESSOR PROTEIN YY"/>
    <property type="match status" value="1"/>
</dbReference>
<dbReference type="GO" id="GO:0000978">
    <property type="term" value="F:RNA polymerase II cis-regulatory region sequence-specific DNA binding"/>
    <property type="evidence" value="ECO:0007669"/>
    <property type="project" value="TreeGrafter"/>
</dbReference>
<evidence type="ECO:0000256" key="3">
    <source>
        <dbReference type="ARBA" id="ARBA00022771"/>
    </source>
</evidence>
<evidence type="ECO:0000313" key="8">
    <source>
        <dbReference type="EMBL" id="OCH90984.1"/>
    </source>
</evidence>
<dbReference type="FunFam" id="3.30.160.60:FF:000303">
    <property type="entry name" value="Zinc finger protein 41"/>
    <property type="match status" value="1"/>
</dbReference>
<organism evidence="8 9">
    <name type="scientific">Obba rivulosa</name>
    <dbReference type="NCBI Taxonomy" id="1052685"/>
    <lineage>
        <taxon>Eukaryota</taxon>
        <taxon>Fungi</taxon>
        <taxon>Dikarya</taxon>
        <taxon>Basidiomycota</taxon>
        <taxon>Agaricomycotina</taxon>
        <taxon>Agaricomycetes</taxon>
        <taxon>Polyporales</taxon>
        <taxon>Gelatoporiaceae</taxon>
        <taxon>Obba</taxon>
    </lineage>
</organism>
<evidence type="ECO:0000256" key="1">
    <source>
        <dbReference type="ARBA" id="ARBA00022723"/>
    </source>
</evidence>
<feature type="region of interest" description="Disordered" evidence="6">
    <location>
        <begin position="43"/>
        <end position="108"/>
    </location>
</feature>
<dbReference type="InterPro" id="IPR013087">
    <property type="entry name" value="Znf_C2H2_type"/>
</dbReference>
<keyword evidence="3 5" id="KW-0863">Zinc-finger</keyword>
<evidence type="ECO:0000256" key="5">
    <source>
        <dbReference type="PROSITE-ProRule" id="PRU00042"/>
    </source>
</evidence>
<evidence type="ECO:0000259" key="7">
    <source>
        <dbReference type="PROSITE" id="PS50157"/>
    </source>
</evidence>
<dbReference type="SUPFAM" id="SSF57667">
    <property type="entry name" value="beta-beta-alpha zinc fingers"/>
    <property type="match status" value="1"/>
</dbReference>
<keyword evidence="1" id="KW-0479">Metal-binding</keyword>
<evidence type="ECO:0000313" key="9">
    <source>
        <dbReference type="Proteomes" id="UP000250043"/>
    </source>
</evidence>
<evidence type="ECO:0000256" key="4">
    <source>
        <dbReference type="ARBA" id="ARBA00022833"/>
    </source>
</evidence>
<feature type="region of interest" description="Disordered" evidence="6">
    <location>
        <begin position="382"/>
        <end position="414"/>
    </location>
</feature>
<dbReference type="EMBL" id="KV722394">
    <property type="protein sequence ID" value="OCH90984.1"/>
    <property type="molecule type" value="Genomic_DNA"/>
</dbReference>
<dbReference type="OrthoDB" id="654211at2759"/>
<feature type="region of interest" description="Disordered" evidence="6">
    <location>
        <begin position="143"/>
        <end position="208"/>
    </location>
</feature>
<accession>A0A8E2DMG5</accession>
<dbReference type="Gene3D" id="3.30.160.60">
    <property type="entry name" value="Classic Zinc Finger"/>
    <property type="match status" value="2"/>
</dbReference>
<proteinExistence type="predicted"/>
<dbReference type="Pfam" id="PF00096">
    <property type="entry name" value="zf-C2H2"/>
    <property type="match status" value="1"/>
</dbReference>
<dbReference type="PROSITE" id="PS50157">
    <property type="entry name" value="ZINC_FINGER_C2H2_2"/>
    <property type="match status" value="2"/>
</dbReference>
<feature type="domain" description="C2H2-type" evidence="7">
    <location>
        <begin position="364"/>
        <end position="396"/>
    </location>
</feature>
<dbReference type="Proteomes" id="UP000250043">
    <property type="component" value="Unassembled WGS sequence"/>
</dbReference>
<keyword evidence="2" id="KW-0677">Repeat</keyword>
<dbReference type="GO" id="GO:0008270">
    <property type="term" value="F:zinc ion binding"/>
    <property type="evidence" value="ECO:0007669"/>
    <property type="project" value="UniProtKB-KW"/>
</dbReference>
<gene>
    <name evidence="8" type="ORF">OBBRIDRAFT_792793</name>
</gene>
<keyword evidence="4" id="KW-0862">Zinc</keyword>
<feature type="domain" description="C2H2-type" evidence="7">
    <location>
        <begin position="336"/>
        <end position="363"/>
    </location>
</feature>
<evidence type="ECO:0000256" key="6">
    <source>
        <dbReference type="SAM" id="MobiDB-lite"/>
    </source>
</evidence>
<feature type="region of interest" description="Disordered" evidence="6">
    <location>
        <begin position="1"/>
        <end position="20"/>
    </location>
</feature>
<dbReference type="AlphaFoldDB" id="A0A8E2DMG5"/>
<dbReference type="GO" id="GO:0000981">
    <property type="term" value="F:DNA-binding transcription factor activity, RNA polymerase II-specific"/>
    <property type="evidence" value="ECO:0007669"/>
    <property type="project" value="TreeGrafter"/>
</dbReference>
<dbReference type="PROSITE" id="PS00028">
    <property type="entry name" value="ZINC_FINGER_C2H2_1"/>
    <property type="match status" value="2"/>
</dbReference>
<dbReference type="SMART" id="SM00355">
    <property type="entry name" value="ZnF_C2H2"/>
    <property type="match status" value="2"/>
</dbReference>
<dbReference type="PANTHER" id="PTHR14003:SF19">
    <property type="entry name" value="YY2 TRANSCRIPTION FACTOR"/>
    <property type="match status" value="1"/>
</dbReference>
<evidence type="ECO:0000256" key="2">
    <source>
        <dbReference type="ARBA" id="ARBA00022737"/>
    </source>
</evidence>
<protein>
    <recommendedName>
        <fullName evidence="7">C2H2-type domain-containing protein</fullName>
    </recommendedName>
</protein>
<dbReference type="GO" id="GO:0031519">
    <property type="term" value="C:PcG protein complex"/>
    <property type="evidence" value="ECO:0007669"/>
    <property type="project" value="TreeGrafter"/>
</dbReference>